<evidence type="ECO:0000256" key="4">
    <source>
        <dbReference type="ARBA" id="ARBA00022605"/>
    </source>
</evidence>
<dbReference type="GO" id="GO:0004765">
    <property type="term" value="F:shikimate kinase activity"/>
    <property type="evidence" value="ECO:0007669"/>
    <property type="project" value="UniProtKB-UniRule"/>
</dbReference>
<evidence type="ECO:0000256" key="2">
    <source>
        <dbReference type="ARBA" id="ARBA00006997"/>
    </source>
</evidence>
<keyword evidence="5 11" id="KW-0808">Transferase</keyword>
<dbReference type="GO" id="GO:0008652">
    <property type="term" value="P:amino acid biosynthetic process"/>
    <property type="evidence" value="ECO:0007669"/>
    <property type="project" value="UniProtKB-KW"/>
</dbReference>
<gene>
    <name evidence="11 12" type="primary">aroK</name>
    <name evidence="12" type="ORF">HAL01_17130</name>
</gene>
<comment type="similarity">
    <text evidence="2 11">Belongs to the shikimate kinase family.</text>
</comment>
<organism evidence="12 13">
    <name type="scientific">Halolactibacillus alkaliphilus</name>
    <dbReference type="NCBI Taxonomy" id="442899"/>
    <lineage>
        <taxon>Bacteria</taxon>
        <taxon>Bacillati</taxon>
        <taxon>Bacillota</taxon>
        <taxon>Bacilli</taxon>
        <taxon>Bacillales</taxon>
        <taxon>Bacillaceae</taxon>
        <taxon>Halolactibacillus</taxon>
    </lineage>
</organism>
<comment type="function">
    <text evidence="11">Catalyzes the specific phosphorylation of the 3-hydroxyl group of shikimic acid using ATP as a cosubstrate.</text>
</comment>
<evidence type="ECO:0000256" key="5">
    <source>
        <dbReference type="ARBA" id="ARBA00022679"/>
    </source>
</evidence>
<dbReference type="Proteomes" id="UP000321400">
    <property type="component" value="Unassembled WGS sequence"/>
</dbReference>
<comment type="cofactor">
    <cofactor evidence="11">
        <name>Mg(2+)</name>
        <dbReference type="ChEBI" id="CHEBI:18420"/>
    </cofactor>
    <text evidence="11">Binds 1 Mg(2+) ion per subunit.</text>
</comment>
<dbReference type="Pfam" id="PF01202">
    <property type="entry name" value="SKI"/>
    <property type="match status" value="1"/>
</dbReference>
<keyword evidence="11" id="KW-0963">Cytoplasm</keyword>
<sequence length="164" mass="18975">MQRIYLVGFMGSGKSTVAKALAKVSKMSMFDLDKVIEQKAGQRISDIFYAHGEAFFRKLEHDALLETTKQTGIISTGGGIVEREDNRNILSQQYVVFLETAWTEIVERLKDDQERPLWHQDLEVKKQLFDHRQVLYKEVSQFVINTTYRSPENIAQAILENIHK</sequence>
<evidence type="ECO:0000313" key="13">
    <source>
        <dbReference type="Proteomes" id="UP000321400"/>
    </source>
</evidence>
<dbReference type="OrthoDB" id="9800332at2"/>
<keyword evidence="8 11" id="KW-0067">ATP-binding</keyword>
<evidence type="ECO:0000256" key="1">
    <source>
        <dbReference type="ARBA" id="ARBA00004842"/>
    </source>
</evidence>
<proteinExistence type="inferred from homology"/>
<dbReference type="AlphaFoldDB" id="A0A511X2R6"/>
<dbReference type="InterPro" id="IPR000623">
    <property type="entry name" value="Shikimate_kinase/TSH1"/>
</dbReference>
<dbReference type="GO" id="GO:0005524">
    <property type="term" value="F:ATP binding"/>
    <property type="evidence" value="ECO:0007669"/>
    <property type="project" value="UniProtKB-UniRule"/>
</dbReference>
<dbReference type="STRING" id="442899.SAMN05720591_10739"/>
<keyword evidence="9 11" id="KW-0057">Aromatic amino acid biosynthesis</keyword>
<dbReference type="EMBL" id="BJYE01000021">
    <property type="protein sequence ID" value="GEN57249.1"/>
    <property type="molecule type" value="Genomic_DNA"/>
</dbReference>
<protein>
    <recommendedName>
        <fullName evidence="3 11">Shikimate kinase</fullName>
        <shortName evidence="11">SK</shortName>
        <ecNumber evidence="3 11">2.7.1.71</ecNumber>
    </recommendedName>
</protein>
<dbReference type="RefSeq" id="WP_089800719.1">
    <property type="nucleotide sequence ID" value="NZ_BJYE01000021.1"/>
</dbReference>
<evidence type="ECO:0000256" key="8">
    <source>
        <dbReference type="ARBA" id="ARBA00022840"/>
    </source>
</evidence>
<dbReference type="EC" id="2.7.1.71" evidence="3 11"/>
<feature type="binding site" evidence="11">
    <location>
        <begin position="11"/>
        <end position="16"/>
    </location>
    <ligand>
        <name>ATP</name>
        <dbReference type="ChEBI" id="CHEBI:30616"/>
    </ligand>
</feature>
<comment type="subunit">
    <text evidence="11">Monomer.</text>
</comment>
<reference evidence="12 13" key="1">
    <citation type="submission" date="2019-07" db="EMBL/GenBank/DDBJ databases">
        <title>Whole genome shotgun sequence of Halolactibacillus alkaliphilus NBRC 103919.</title>
        <authorList>
            <person name="Hosoyama A."/>
            <person name="Uohara A."/>
            <person name="Ohji S."/>
            <person name="Ichikawa N."/>
        </authorList>
    </citation>
    <scope>NUCLEOTIDE SEQUENCE [LARGE SCALE GENOMIC DNA]</scope>
    <source>
        <strain evidence="12 13">NBRC 103919</strain>
    </source>
</reference>
<dbReference type="UniPathway" id="UPA00053">
    <property type="reaction ID" value="UER00088"/>
</dbReference>
<evidence type="ECO:0000256" key="9">
    <source>
        <dbReference type="ARBA" id="ARBA00023141"/>
    </source>
</evidence>
<keyword evidence="11" id="KW-0479">Metal-binding</keyword>
<feature type="binding site" evidence="11">
    <location>
        <position position="132"/>
    </location>
    <ligand>
        <name>substrate</name>
    </ligand>
</feature>
<dbReference type="GO" id="GO:0000287">
    <property type="term" value="F:magnesium ion binding"/>
    <property type="evidence" value="ECO:0007669"/>
    <property type="project" value="UniProtKB-UniRule"/>
</dbReference>
<dbReference type="InterPro" id="IPR023000">
    <property type="entry name" value="Shikimate_kinase_CS"/>
</dbReference>
<dbReference type="GO" id="GO:0005829">
    <property type="term" value="C:cytosol"/>
    <property type="evidence" value="ECO:0007669"/>
    <property type="project" value="TreeGrafter"/>
</dbReference>
<dbReference type="InterPro" id="IPR027417">
    <property type="entry name" value="P-loop_NTPase"/>
</dbReference>
<feature type="binding site" evidence="11">
    <location>
        <position position="33"/>
    </location>
    <ligand>
        <name>substrate</name>
    </ligand>
</feature>
<dbReference type="Gene3D" id="3.40.50.300">
    <property type="entry name" value="P-loop containing nucleotide triphosphate hydrolases"/>
    <property type="match status" value="1"/>
</dbReference>
<feature type="binding site" evidence="11">
    <location>
        <position position="15"/>
    </location>
    <ligand>
        <name>Mg(2+)</name>
        <dbReference type="ChEBI" id="CHEBI:18420"/>
    </ligand>
</feature>
<evidence type="ECO:0000256" key="11">
    <source>
        <dbReference type="HAMAP-Rule" id="MF_00109"/>
    </source>
</evidence>
<feature type="binding site" evidence="11">
    <location>
        <position position="115"/>
    </location>
    <ligand>
        <name>ATP</name>
        <dbReference type="ChEBI" id="CHEBI:30616"/>
    </ligand>
</feature>
<dbReference type="PANTHER" id="PTHR21087:SF16">
    <property type="entry name" value="SHIKIMATE KINASE 1, CHLOROPLASTIC"/>
    <property type="match status" value="1"/>
</dbReference>
<feature type="binding site" evidence="11">
    <location>
        <position position="78"/>
    </location>
    <ligand>
        <name>substrate</name>
    </ligand>
</feature>
<accession>A0A511X2R6</accession>
<keyword evidence="11" id="KW-0460">Magnesium</keyword>
<comment type="subcellular location">
    <subcellularLocation>
        <location evidence="11">Cytoplasm</location>
    </subcellularLocation>
</comment>
<comment type="catalytic activity">
    <reaction evidence="10 11">
        <text>shikimate + ATP = 3-phosphoshikimate + ADP + H(+)</text>
        <dbReference type="Rhea" id="RHEA:13121"/>
        <dbReference type="ChEBI" id="CHEBI:15378"/>
        <dbReference type="ChEBI" id="CHEBI:30616"/>
        <dbReference type="ChEBI" id="CHEBI:36208"/>
        <dbReference type="ChEBI" id="CHEBI:145989"/>
        <dbReference type="ChEBI" id="CHEBI:456216"/>
        <dbReference type="EC" id="2.7.1.71"/>
    </reaction>
</comment>
<dbReference type="PROSITE" id="PS01128">
    <property type="entry name" value="SHIKIMATE_KINASE"/>
    <property type="match status" value="1"/>
</dbReference>
<feature type="binding site" evidence="11">
    <location>
        <position position="57"/>
    </location>
    <ligand>
        <name>substrate</name>
    </ligand>
</feature>
<dbReference type="SUPFAM" id="SSF52540">
    <property type="entry name" value="P-loop containing nucleoside triphosphate hydrolases"/>
    <property type="match status" value="1"/>
</dbReference>
<name>A0A511X2R6_9BACI</name>
<dbReference type="HAMAP" id="MF_00109">
    <property type="entry name" value="Shikimate_kinase"/>
    <property type="match status" value="1"/>
</dbReference>
<dbReference type="PANTHER" id="PTHR21087">
    <property type="entry name" value="SHIKIMATE KINASE"/>
    <property type="match status" value="1"/>
</dbReference>
<keyword evidence="13" id="KW-1185">Reference proteome</keyword>
<evidence type="ECO:0000313" key="12">
    <source>
        <dbReference type="EMBL" id="GEN57249.1"/>
    </source>
</evidence>
<keyword evidence="7 11" id="KW-0418">Kinase</keyword>
<evidence type="ECO:0000256" key="7">
    <source>
        <dbReference type="ARBA" id="ARBA00022777"/>
    </source>
</evidence>
<comment type="caution">
    <text evidence="12">The sequence shown here is derived from an EMBL/GenBank/DDBJ whole genome shotgun (WGS) entry which is preliminary data.</text>
</comment>
<evidence type="ECO:0000256" key="6">
    <source>
        <dbReference type="ARBA" id="ARBA00022741"/>
    </source>
</evidence>
<evidence type="ECO:0000256" key="10">
    <source>
        <dbReference type="ARBA" id="ARBA00048567"/>
    </source>
</evidence>
<dbReference type="InterPro" id="IPR031322">
    <property type="entry name" value="Shikimate/glucono_kinase"/>
</dbReference>
<comment type="pathway">
    <text evidence="1 11">Metabolic intermediate biosynthesis; chorismate biosynthesis; chorismate from D-erythrose 4-phosphate and phosphoenolpyruvate: step 5/7.</text>
</comment>
<keyword evidence="4 11" id="KW-0028">Amino-acid biosynthesis</keyword>
<dbReference type="PRINTS" id="PR01100">
    <property type="entry name" value="SHIKIMTKNASE"/>
</dbReference>
<dbReference type="CDD" id="cd00464">
    <property type="entry name" value="SK"/>
    <property type="match status" value="1"/>
</dbReference>
<dbReference type="GO" id="GO:0009073">
    <property type="term" value="P:aromatic amino acid family biosynthetic process"/>
    <property type="evidence" value="ECO:0007669"/>
    <property type="project" value="UniProtKB-KW"/>
</dbReference>
<evidence type="ECO:0000256" key="3">
    <source>
        <dbReference type="ARBA" id="ARBA00012154"/>
    </source>
</evidence>
<keyword evidence="6 11" id="KW-0547">Nucleotide-binding</keyword>
<dbReference type="GO" id="GO:0009423">
    <property type="term" value="P:chorismate biosynthetic process"/>
    <property type="evidence" value="ECO:0007669"/>
    <property type="project" value="UniProtKB-UniRule"/>
</dbReference>
<feature type="binding site" evidence="11">
    <location>
        <position position="149"/>
    </location>
    <ligand>
        <name>ATP</name>
        <dbReference type="ChEBI" id="CHEBI:30616"/>
    </ligand>
</feature>